<reference evidence="2 3" key="1">
    <citation type="submission" date="2021-08" db="EMBL/GenBank/DDBJ databases">
        <title>Draft Genome Sequence of Phanerochaete sordida strain YK-624.</title>
        <authorList>
            <person name="Mori T."/>
            <person name="Dohra H."/>
            <person name="Suzuki T."/>
            <person name="Kawagishi H."/>
            <person name="Hirai H."/>
        </authorList>
    </citation>
    <scope>NUCLEOTIDE SEQUENCE [LARGE SCALE GENOMIC DNA]</scope>
    <source>
        <strain evidence="2 3">YK-624</strain>
    </source>
</reference>
<keyword evidence="1" id="KW-0812">Transmembrane</keyword>
<evidence type="ECO:0000256" key="1">
    <source>
        <dbReference type="SAM" id="Phobius"/>
    </source>
</evidence>
<feature type="transmembrane region" description="Helical" evidence="1">
    <location>
        <begin position="803"/>
        <end position="822"/>
    </location>
</feature>
<name>A0A9P3LCV7_9APHY</name>
<protein>
    <submittedName>
        <fullName evidence="2">Uncharacterized protein</fullName>
    </submittedName>
</protein>
<evidence type="ECO:0000313" key="2">
    <source>
        <dbReference type="EMBL" id="GJE89262.1"/>
    </source>
</evidence>
<comment type="caution">
    <text evidence="2">The sequence shown here is derived from an EMBL/GenBank/DDBJ whole genome shotgun (WGS) entry which is preliminary data.</text>
</comment>
<dbReference type="EMBL" id="BPQB01000012">
    <property type="protein sequence ID" value="GJE89262.1"/>
    <property type="molecule type" value="Genomic_DNA"/>
</dbReference>
<keyword evidence="1" id="KW-0472">Membrane</keyword>
<accession>A0A9P3LCV7</accession>
<proteinExistence type="predicted"/>
<sequence>MADVFDTSIPLPVRLGTQLFELRSSDDDVFADDVEDKTVAPVGHVLYDATTRALCVGTEKVAEKELMWNDLSNTVTWSCAGANLCEGRLCFTDDLREAIGTVTCCNGECVLVTASPMLPGPGEGPPAYGSTLMTSAFASNAGPLAMGMGAASPFMMFNAIGGGAASEKDKDTQKIYMTEFKTERRLKTEDGADEDDDDDWAPWYSLEWGMEMHSPGTPVVCFVNDVDVSAETTLDHSTPGQTTLVKMEGDADSKKEDYTFTITLNSEVEEDKQAFAGTLIHKNKAYAWRGTWRASKDRARTVARGPTRGPGDRTVTQLMAVTSLKSTTKDVEVEVEGADGKTTRETRTVTEDMAQEEADRIFARIILNSAPADVMKMLSPDMETLDADETRIAALGPDYLARAALVNVFSFLKNTPGVSQAQKDRINEDKCKAFVRACAQTAEVKQGARDYVAMWGWGEPEKTKIQRQYREVAQACYRLGYRRAVKEFEVYLTHAKEWYGIFAKHLVGDLHIRELTGRVKAGDSKIAHDVYDWNIKLQILEDEAGTLEEGDPTIPEIIAQLHGVAPFAVLDGIPWSGEHESNIIKFFEELDGMQNDATKTYITKTKEYVELQRLLKERDQLTTSELAKLLVEGLNDHAKQLKRAPSLAELSSAVTRNEQRGFWPAAWARGRAVFRWAARAAVVFAGIFFLQKTLGEGAGTLSLPEQVSIWASLADASRQVKTLVGKPLSKLAQSEAAAKMSRGLGKAIGKLVPGRAAAWMEAAKAWGAKVVAKIGSKVPNFIGKAATAVKGFFTRNWANIAKGIGLAFGFFVSMATLVASAFEFKKALEEGRPMDKIFSGVQVVIAALGIVAFSVQIVASLAGAAQIAAIAGTLGIWLAGIGIIVAVVALIVTLTQPREDPIKKILDKYGDTYGLLK</sequence>
<organism evidence="2 3">
    <name type="scientific">Phanerochaete sordida</name>
    <dbReference type="NCBI Taxonomy" id="48140"/>
    <lineage>
        <taxon>Eukaryota</taxon>
        <taxon>Fungi</taxon>
        <taxon>Dikarya</taxon>
        <taxon>Basidiomycota</taxon>
        <taxon>Agaricomycotina</taxon>
        <taxon>Agaricomycetes</taxon>
        <taxon>Polyporales</taxon>
        <taxon>Phanerochaetaceae</taxon>
        <taxon>Phanerochaete</taxon>
    </lineage>
</organism>
<feature type="transmembrane region" description="Helical" evidence="1">
    <location>
        <begin position="874"/>
        <end position="894"/>
    </location>
</feature>
<dbReference type="AlphaFoldDB" id="A0A9P3LCV7"/>
<evidence type="ECO:0000313" key="3">
    <source>
        <dbReference type="Proteomes" id="UP000703269"/>
    </source>
</evidence>
<dbReference type="OrthoDB" id="3251431at2759"/>
<keyword evidence="1" id="KW-1133">Transmembrane helix</keyword>
<dbReference type="Proteomes" id="UP000703269">
    <property type="component" value="Unassembled WGS sequence"/>
</dbReference>
<feature type="transmembrane region" description="Helical" evidence="1">
    <location>
        <begin position="843"/>
        <end position="868"/>
    </location>
</feature>
<keyword evidence="3" id="KW-1185">Reference proteome</keyword>
<gene>
    <name evidence="2" type="ORF">PsYK624_053590</name>
</gene>